<organism evidence="2 3">
    <name type="scientific">Falsiruegeria litorea R37</name>
    <dbReference type="NCBI Taxonomy" id="1200284"/>
    <lineage>
        <taxon>Bacteria</taxon>
        <taxon>Pseudomonadati</taxon>
        <taxon>Pseudomonadota</taxon>
        <taxon>Alphaproteobacteria</taxon>
        <taxon>Rhodobacterales</taxon>
        <taxon>Roseobacteraceae</taxon>
        <taxon>Falsiruegeria</taxon>
    </lineage>
</organism>
<gene>
    <name evidence="2" type="ORF">TRL7639_03741</name>
</gene>
<proteinExistence type="predicted"/>
<dbReference type="OrthoDB" id="7727800at2"/>
<evidence type="ECO:0000313" key="2">
    <source>
        <dbReference type="EMBL" id="SLN66051.1"/>
    </source>
</evidence>
<dbReference type="EMBL" id="FWFO01000004">
    <property type="protein sequence ID" value="SLN66051.1"/>
    <property type="molecule type" value="Genomic_DNA"/>
</dbReference>
<accession>A0A1Y5TKA6</accession>
<dbReference type="AlphaFoldDB" id="A0A1Y5TKA6"/>
<name>A0A1Y5TKA6_9RHOB</name>
<feature type="signal peptide" evidence="1">
    <location>
        <begin position="1"/>
        <end position="23"/>
    </location>
</feature>
<dbReference type="PROSITE" id="PS51257">
    <property type="entry name" value="PROKAR_LIPOPROTEIN"/>
    <property type="match status" value="1"/>
</dbReference>
<keyword evidence="3" id="KW-1185">Reference proteome</keyword>
<reference evidence="2 3" key="1">
    <citation type="submission" date="2017-03" db="EMBL/GenBank/DDBJ databases">
        <authorList>
            <person name="Afonso C.L."/>
            <person name="Miller P.J."/>
            <person name="Scott M.A."/>
            <person name="Spackman E."/>
            <person name="Goraichik I."/>
            <person name="Dimitrov K.M."/>
            <person name="Suarez D.L."/>
            <person name="Swayne D.E."/>
        </authorList>
    </citation>
    <scope>NUCLEOTIDE SEQUENCE [LARGE SCALE GENOMIC DNA]</scope>
    <source>
        <strain evidence="2 3">CECT 7639</strain>
    </source>
</reference>
<evidence type="ECO:0000256" key="1">
    <source>
        <dbReference type="SAM" id="SignalP"/>
    </source>
</evidence>
<evidence type="ECO:0000313" key="3">
    <source>
        <dbReference type="Proteomes" id="UP000193077"/>
    </source>
</evidence>
<dbReference type="RefSeq" id="WP_085797386.1">
    <property type="nucleotide sequence ID" value="NZ_FWFO01000004.1"/>
</dbReference>
<feature type="chain" id="PRO_5011008482" description="Lipoprotein" evidence="1">
    <location>
        <begin position="24"/>
        <end position="60"/>
    </location>
</feature>
<evidence type="ECO:0008006" key="4">
    <source>
        <dbReference type="Google" id="ProtNLM"/>
    </source>
</evidence>
<sequence>MTLIRTSLAVVCLAVLAGCGADGEPVQPSLNAHVGLGGSSSYVGGSVGLHRGPFNLYLGF</sequence>
<keyword evidence="1" id="KW-0732">Signal</keyword>
<dbReference type="Proteomes" id="UP000193077">
    <property type="component" value="Unassembled WGS sequence"/>
</dbReference>
<protein>
    <recommendedName>
        <fullName evidence="4">Lipoprotein</fullName>
    </recommendedName>
</protein>